<dbReference type="GO" id="GO:1901135">
    <property type="term" value="P:carbohydrate derivative metabolic process"/>
    <property type="evidence" value="ECO:0007669"/>
    <property type="project" value="InterPro"/>
</dbReference>
<evidence type="ECO:0000259" key="5">
    <source>
        <dbReference type="PROSITE" id="PS51464"/>
    </source>
</evidence>
<dbReference type="Pfam" id="PF01418">
    <property type="entry name" value="HTH_6"/>
    <property type="match status" value="1"/>
</dbReference>
<protein>
    <submittedName>
        <fullName evidence="6">SIS domain-containing protein</fullName>
    </submittedName>
</protein>
<dbReference type="InterPro" id="IPR000281">
    <property type="entry name" value="HTH_RpiR"/>
</dbReference>
<evidence type="ECO:0000256" key="2">
    <source>
        <dbReference type="ARBA" id="ARBA00023125"/>
    </source>
</evidence>
<gene>
    <name evidence="6" type="ORF">GNP93_05840</name>
</gene>
<dbReference type="GO" id="GO:0097367">
    <property type="term" value="F:carbohydrate derivative binding"/>
    <property type="evidence" value="ECO:0007669"/>
    <property type="project" value="InterPro"/>
</dbReference>
<dbReference type="AlphaFoldDB" id="A0A7X2Z8D4"/>
<dbReference type="PANTHER" id="PTHR30514">
    <property type="entry name" value="GLUCOKINASE"/>
    <property type="match status" value="1"/>
</dbReference>
<dbReference type="GO" id="GO:0003700">
    <property type="term" value="F:DNA-binding transcription factor activity"/>
    <property type="evidence" value="ECO:0007669"/>
    <property type="project" value="InterPro"/>
</dbReference>
<dbReference type="InterPro" id="IPR001347">
    <property type="entry name" value="SIS_dom"/>
</dbReference>
<dbReference type="Pfam" id="PF01380">
    <property type="entry name" value="SIS"/>
    <property type="match status" value="1"/>
</dbReference>
<evidence type="ECO:0000256" key="1">
    <source>
        <dbReference type="ARBA" id="ARBA00023015"/>
    </source>
</evidence>
<keyword evidence="2" id="KW-0238">DNA-binding</keyword>
<reference evidence="6 7" key="1">
    <citation type="submission" date="2019-11" db="EMBL/GenBank/DDBJ databases">
        <title>Draft genome sequences of five Paenibacillus species of dairy origin.</title>
        <authorList>
            <person name="Olajide A.M."/>
            <person name="Chen S."/>
            <person name="Lapointe G."/>
        </authorList>
    </citation>
    <scope>NUCLEOTIDE SEQUENCE [LARGE SCALE GENOMIC DNA]</scope>
    <source>
        <strain evidence="6 7">2CS3</strain>
    </source>
</reference>
<dbReference type="PROSITE" id="PS51464">
    <property type="entry name" value="SIS"/>
    <property type="match status" value="1"/>
</dbReference>
<accession>A0A7X2Z8D4</accession>
<dbReference type="PANTHER" id="PTHR30514:SF1">
    <property type="entry name" value="HTH-TYPE TRANSCRIPTIONAL REGULATOR HEXR-RELATED"/>
    <property type="match status" value="1"/>
</dbReference>
<organism evidence="6 7">
    <name type="scientific">Paenibacillus validus</name>
    <dbReference type="NCBI Taxonomy" id="44253"/>
    <lineage>
        <taxon>Bacteria</taxon>
        <taxon>Bacillati</taxon>
        <taxon>Bacillota</taxon>
        <taxon>Bacilli</taxon>
        <taxon>Bacillales</taxon>
        <taxon>Paenibacillaceae</taxon>
        <taxon>Paenibacillus</taxon>
    </lineage>
</organism>
<dbReference type="GO" id="GO:0003677">
    <property type="term" value="F:DNA binding"/>
    <property type="evidence" value="ECO:0007669"/>
    <property type="project" value="UniProtKB-KW"/>
</dbReference>
<dbReference type="RefSeq" id="WP_054798416.1">
    <property type="nucleotide sequence ID" value="NZ_JARTHJ010000267.1"/>
</dbReference>
<comment type="caution">
    <text evidence="6">The sequence shown here is derived from an EMBL/GenBank/DDBJ whole genome shotgun (WGS) entry which is preliminary data.</text>
</comment>
<dbReference type="InterPro" id="IPR036388">
    <property type="entry name" value="WH-like_DNA-bd_sf"/>
</dbReference>
<keyword evidence="7" id="KW-1185">Reference proteome</keyword>
<dbReference type="SUPFAM" id="SSF53697">
    <property type="entry name" value="SIS domain"/>
    <property type="match status" value="1"/>
</dbReference>
<dbReference type="InterPro" id="IPR009057">
    <property type="entry name" value="Homeodomain-like_sf"/>
</dbReference>
<dbReference type="Proteomes" id="UP000450917">
    <property type="component" value="Unassembled WGS sequence"/>
</dbReference>
<dbReference type="PROSITE" id="PS51071">
    <property type="entry name" value="HTH_RPIR"/>
    <property type="match status" value="1"/>
</dbReference>
<dbReference type="SUPFAM" id="SSF46689">
    <property type="entry name" value="Homeodomain-like"/>
    <property type="match status" value="1"/>
</dbReference>
<dbReference type="InterPro" id="IPR035472">
    <property type="entry name" value="RpiR-like_SIS"/>
</dbReference>
<evidence type="ECO:0000313" key="7">
    <source>
        <dbReference type="Proteomes" id="UP000450917"/>
    </source>
</evidence>
<dbReference type="CDD" id="cd05013">
    <property type="entry name" value="SIS_RpiR"/>
    <property type="match status" value="1"/>
</dbReference>
<sequence length="284" mass="30904">MNGGLVRLREALHDLTPSEKKVAEYILGDPKGVIALSVAQLAEYSGSSQAAIVRLCKSLGLKGFPDLKLKLAGDLQESAKVPEMQGYQEIRPHDSISTLIQNVSANNIQSIRDTVKILDEAMVSQAVEALDRAERIFFFGIGASGLIAQDAQHKFLRINKTAFSFADSHVQLMTAVTLTPRDAAVAISYTGETREVITALKASSELGATTISITKYGTTTLHSYSQIPLCISSTENEIRSGAMASRITQLNVIDILYLGVASRNYNQSVQYLDRSRAVIRDLNK</sequence>
<dbReference type="EMBL" id="WNZX01000003">
    <property type="protein sequence ID" value="MUG70198.1"/>
    <property type="molecule type" value="Genomic_DNA"/>
</dbReference>
<dbReference type="Gene3D" id="3.40.50.10490">
    <property type="entry name" value="Glucose-6-phosphate isomerase like protein, domain 1"/>
    <property type="match status" value="1"/>
</dbReference>
<proteinExistence type="predicted"/>
<feature type="domain" description="HTH rpiR-type" evidence="4">
    <location>
        <begin position="2"/>
        <end position="78"/>
    </location>
</feature>
<dbReference type="InterPro" id="IPR046348">
    <property type="entry name" value="SIS_dom_sf"/>
</dbReference>
<keyword evidence="1" id="KW-0805">Transcription regulation</keyword>
<dbReference type="Gene3D" id="1.10.10.10">
    <property type="entry name" value="Winged helix-like DNA-binding domain superfamily/Winged helix DNA-binding domain"/>
    <property type="match status" value="1"/>
</dbReference>
<evidence type="ECO:0000256" key="3">
    <source>
        <dbReference type="ARBA" id="ARBA00023163"/>
    </source>
</evidence>
<feature type="domain" description="SIS" evidence="5">
    <location>
        <begin position="126"/>
        <end position="266"/>
    </location>
</feature>
<keyword evidence="3" id="KW-0804">Transcription</keyword>
<evidence type="ECO:0000313" key="6">
    <source>
        <dbReference type="EMBL" id="MUG70198.1"/>
    </source>
</evidence>
<evidence type="ECO:0000259" key="4">
    <source>
        <dbReference type="PROSITE" id="PS51071"/>
    </source>
</evidence>
<dbReference type="InterPro" id="IPR047640">
    <property type="entry name" value="RpiR-like"/>
</dbReference>
<name>A0A7X2Z8D4_9BACL</name>